<evidence type="ECO:0000259" key="12">
    <source>
        <dbReference type="PROSITE" id="PS50111"/>
    </source>
</evidence>
<dbReference type="Pfam" id="PF00015">
    <property type="entry name" value="MCPsignal"/>
    <property type="match status" value="1"/>
</dbReference>
<dbReference type="FunFam" id="3.30.450.20:FF:000046">
    <property type="entry name" value="Aerotaxis sensor receptor"/>
    <property type="match status" value="1"/>
</dbReference>
<evidence type="ECO:0000256" key="3">
    <source>
        <dbReference type="ARBA" id="ARBA00022481"/>
    </source>
</evidence>
<gene>
    <name evidence="15" type="ORF">CWI84_02815</name>
</gene>
<keyword evidence="6" id="KW-0812">Transmembrane</keyword>
<evidence type="ECO:0000313" key="16">
    <source>
        <dbReference type="Proteomes" id="UP000287996"/>
    </source>
</evidence>
<evidence type="ECO:0000256" key="10">
    <source>
        <dbReference type="ARBA" id="ARBA00029447"/>
    </source>
</evidence>
<keyword evidence="2" id="KW-1003">Cell membrane</keyword>
<dbReference type="PANTHER" id="PTHR32089:SF74">
    <property type="entry name" value="METHYL-ACCEPTING CHEMOTAXIS PROTEIN AER"/>
    <property type="match status" value="1"/>
</dbReference>
<evidence type="ECO:0000256" key="5">
    <source>
        <dbReference type="ARBA" id="ARBA00022519"/>
    </source>
</evidence>
<dbReference type="InterPro" id="IPR000014">
    <property type="entry name" value="PAS"/>
</dbReference>
<comment type="subcellular location">
    <subcellularLocation>
        <location evidence="1">Cell inner membrane</location>
        <topology evidence="1">Multi-pass membrane protein</topology>
    </subcellularLocation>
</comment>
<dbReference type="PROSITE" id="PS50111">
    <property type="entry name" value="CHEMOTAXIS_TRANSDUC_2"/>
    <property type="match status" value="1"/>
</dbReference>
<dbReference type="RefSeq" id="WP_126841052.1">
    <property type="nucleotide sequence ID" value="NZ_PIQH01000002.1"/>
</dbReference>
<protein>
    <submittedName>
        <fullName evidence="15">Chemotaxis protein</fullName>
    </submittedName>
</protein>
<keyword evidence="7" id="KW-1133">Transmembrane helix</keyword>
<evidence type="ECO:0000256" key="1">
    <source>
        <dbReference type="ARBA" id="ARBA00004429"/>
    </source>
</evidence>
<organism evidence="15 16">
    <name type="scientific">Idiomarina tyrosinivorans</name>
    <dbReference type="NCBI Taxonomy" id="1445662"/>
    <lineage>
        <taxon>Bacteria</taxon>
        <taxon>Pseudomonadati</taxon>
        <taxon>Pseudomonadota</taxon>
        <taxon>Gammaproteobacteria</taxon>
        <taxon>Alteromonadales</taxon>
        <taxon>Idiomarinaceae</taxon>
        <taxon>Idiomarina</taxon>
    </lineage>
</organism>
<evidence type="ECO:0000256" key="4">
    <source>
        <dbReference type="ARBA" id="ARBA00022500"/>
    </source>
</evidence>
<comment type="similarity">
    <text evidence="10">Belongs to the methyl-accepting chemotaxis (MCP) protein family.</text>
</comment>
<dbReference type="EMBL" id="PIQH01000002">
    <property type="protein sequence ID" value="RUO81059.1"/>
    <property type="molecule type" value="Genomic_DNA"/>
</dbReference>
<dbReference type="GO" id="GO:0004888">
    <property type="term" value="F:transmembrane signaling receptor activity"/>
    <property type="evidence" value="ECO:0007669"/>
    <property type="project" value="InterPro"/>
</dbReference>
<dbReference type="CDD" id="cd00130">
    <property type="entry name" value="PAS"/>
    <property type="match status" value="1"/>
</dbReference>
<dbReference type="Proteomes" id="UP000287996">
    <property type="component" value="Unassembled WGS sequence"/>
</dbReference>
<dbReference type="AlphaFoldDB" id="A0A432ZT35"/>
<dbReference type="GO" id="GO:0005886">
    <property type="term" value="C:plasma membrane"/>
    <property type="evidence" value="ECO:0007669"/>
    <property type="project" value="UniProtKB-SubCell"/>
</dbReference>
<dbReference type="InterPro" id="IPR004089">
    <property type="entry name" value="MCPsignal_dom"/>
</dbReference>
<feature type="domain" description="Methyl-accepting transducer" evidence="12">
    <location>
        <begin position="249"/>
        <end position="485"/>
    </location>
</feature>
<sequence>MRNNGPVTHKENRFPAHYRLISSTDLRGVITHCNEDFVKVSGYTRNELINSPHNILRHPDMPGPVFEQMWKTIKRGRPWMGLMKNRCKNGDHYWVSAYVTPVMENGKPVGFESVRVAADDAEKKRAQAIYDRLNQGKHALPVTERAMLTFKDLSPILVPGIIGSAIIGAVSGWVPAAIGLATTAVATVSYGMYIGQLLQKLLDLRPEAFSSELVGMTYSARQGREAQIALMLISEGARNRTALARIQDAVGQLVDIADDTRTQAKSSSDKVLQQNQETEQTATAMNEMATSIQEVADTVERNAQYAESAAENVRESVSLARQASDVIRGLHQAVDEIANTVKALDESTGAIGEAADLISSIADQTNLLALNAAIEAARAGEHGRGFAVVADEVRSLAGRTRDSTESIHSVIENLRQRAKEAVEVSQRGESAAAEGVEKVQQADTALGQIANAIDEISDMSTQMASAVEEQSGVAEHINQQITEISNLAHDTLDNAASTDRSSAELQDTVKTLHSLIARFDLRRD</sequence>
<comment type="caution">
    <text evidence="15">The sequence shown here is derived from an EMBL/GenBank/DDBJ whole genome shotgun (WGS) entry which is preliminary data.</text>
</comment>
<dbReference type="PROSITE" id="PS50112">
    <property type="entry name" value="PAS"/>
    <property type="match status" value="1"/>
</dbReference>
<dbReference type="PANTHER" id="PTHR32089">
    <property type="entry name" value="METHYL-ACCEPTING CHEMOTAXIS PROTEIN MCPB"/>
    <property type="match status" value="1"/>
</dbReference>
<evidence type="ECO:0000259" key="13">
    <source>
        <dbReference type="PROSITE" id="PS50112"/>
    </source>
</evidence>
<reference evidence="15 16" key="1">
    <citation type="journal article" date="2011" name="Front. Microbiol.">
        <title>Genomic signatures of strain selection and enhancement in Bacillus atrophaeus var. globigii, a historical biowarfare simulant.</title>
        <authorList>
            <person name="Gibbons H.S."/>
            <person name="Broomall S.M."/>
            <person name="McNew L.A."/>
            <person name="Daligault H."/>
            <person name="Chapman C."/>
            <person name="Bruce D."/>
            <person name="Karavis M."/>
            <person name="Krepps M."/>
            <person name="McGregor P.A."/>
            <person name="Hong C."/>
            <person name="Park K.H."/>
            <person name="Akmal A."/>
            <person name="Feldman A."/>
            <person name="Lin J.S."/>
            <person name="Chang W.E."/>
            <person name="Higgs B.W."/>
            <person name="Demirev P."/>
            <person name="Lindquist J."/>
            <person name="Liem A."/>
            <person name="Fochler E."/>
            <person name="Read T.D."/>
            <person name="Tapia R."/>
            <person name="Johnson S."/>
            <person name="Bishop-Lilly K.A."/>
            <person name="Detter C."/>
            <person name="Han C."/>
            <person name="Sozhamannan S."/>
            <person name="Rosenzweig C.N."/>
            <person name="Skowronski E.W."/>
        </authorList>
    </citation>
    <scope>NUCLEOTIDE SEQUENCE [LARGE SCALE GENOMIC DNA]</scope>
    <source>
        <strain evidence="15 16">CC-PW-9</strain>
    </source>
</reference>
<dbReference type="Gene3D" id="3.30.450.20">
    <property type="entry name" value="PAS domain"/>
    <property type="match status" value="1"/>
</dbReference>
<dbReference type="InterPro" id="IPR000727">
    <property type="entry name" value="T_SNARE_dom"/>
</dbReference>
<dbReference type="InterPro" id="IPR004090">
    <property type="entry name" value="Chemotax_Me-accpt_rcpt"/>
</dbReference>
<keyword evidence="9 11" id="KW-0807">Transducer</keyword>
<dbReference type="GO" id="GO:0007165">
    <property type="term" value="P:signal transduction"/>
    <property type="evidence" value="ECO:0007669"/>
    <property type="project" value="UniProtKB-KW"/>
</dbReference>
<dbReference type="PRINTS" id="PR00260">
    <property type="entry name" value="CHEMTRNSDUCR"/>
</dbReference>
<evidence type="ECO:0000256" key="6">
    <source>
        <dbReference type="ARBA" id="ARBA00022692"/>
    </source>
</evidence>
<evidence type="ECO:0000256" key="7">
    <source>
        <dbReference type="ARBA" id="ARBA00022989"/>
    </source>
</evidence>
<feature type="domain" description="PAS" evidence="13">
    <location>
        <begin position="25"/>
        <end position="76"/>
    </location>
</feature>
<dbReference type="SMART" id="SM00283">
    <property type="entry name" value="MA"/>
    <property type="match status" value="1"/>
</dbReference>
<dbReference type="PROSITE" id="PS50192">
    <property type="entry name" value="T_SNARE"/>
    <property type="match status" value="1"/>
</dbReference>
<keyword evidence="8" id="KW-0472">Membrane</keyword>
<dbReference type="SUPFAM" id="SSF58104">
    <property type="entry name" value="Methyl-accepting chemotaxis protein (MCP) signaling domain"/>
    <property type="match status" value="1"/>
</dbReference>
<evidence type="ECO:0000256" key="9">
    <source>
        <dbReference type="ARBA" id="ARBA00023224"/>
    </source>
</evidence>
<dbReference type="NCBIfam" id="TIGR00229">
    <property type="entry name" value="sensory_box"/>
    <property type="match status" value="1"/>
</dbReference>
<proteinExistence type="inferred from homology"/>
<keyword evidence="4" id="KW-0145">Chemotaxis</keyword>
<dbReference type="InterPro" id="IPR013655">
    <property type="entry name" value="PAS_fold_3"/>
</dbReference>
<name>A0A432ZT35_9GAMM</name>
<evidence type="ECO:0000313" key="15">
    <source>
        <dbReference type="EMBL" id="RUO81059.1"/>
    </source>
</evidence>
<dbReference type="Pfam" id="PF08447">
    <property type="entry name" value="PAS_3"/>
    <property type="match status" value="1"/>
</dbReference>
<dbReference type="CDD" id="cd11386">
    <property type="entry name" value="MCP_signal"/>
    <property type="match status" value="1"/>
</dbReference>
<keyword evidence="16" id="KW-1185">Reference proteome</keyword>
<dbReference type="Gene3D" id="1.10.287.950">
    <property type="entry name" value="Methyl-accepting chemotaxis protein"/>
    <property type="match status" value="1"/>
</dbReference>
<evidence type="ECO:0000256" key="8">
    <source>
        <dbReference type="ARBA" id="ARBA00023136"/>
    </source>
</evidence>
<evidence type="ECO:0000256" key="2">
    <source>
        <dbReference type="ARBA" id="ARBA00022475"/>
    </source>
</evidence>
<dbReference type="SUPFAM" id="SSF55785">
    <property type="entry name" value="PYP-like sensor domain (PAS domain)"/>
    <property type="match status" value="1"/>
</dbReference>
<evidence type="ECO:0000256" key="11">
    <source>
        <dbReference type="PROSITE-ProRule" id="PRU00284"/>
    </source>
</evidence>
<dbReference type="FunFam" id="1.10.287.950:FF:000001">
    <property type="entry name" value="Methyl-accepting chemotaxis sensory transducer"/>
    <property type="match status" value="1"/>
</dbReference>
<keyword evidence="5" id="KW-0997">Cell inner membrane</keyword>
<keyword evidence="3" id="KW-0488">Methylation</keyword>
<evidence type="ECO:0000259" key="14">
    <source>
        <dbReference type="PROSITE" id="PS50192"/>
    </source>
</evidence>
<feature type="domain" description="T-SNARE coiled-coil homology" evidence="14">
    <location>
        <begin position="436"/>
        <end position="498"/>
    </location>
</feature>
<dbReference type="InterPro" id="IPR035965">
    <property type="entry name" value="PAS-like_dom_sf"/>
</dbReference>
<accession>A0A432ZT35</accession>
<dbReference type="OrthoDB" id="5675566at2"/>
<dbReference type="GO" id="GO:0052131">
    <property type="term" value="P:positive aerotaxis"/>
    <property type="evidence" value="ECO:0007669"/>
    <property type="project" value="UniProtKB-ARBA"/>
</dbReference>